<reference evidence="3" key="1">
    <citation type="submission" date="2023-07" db="EMBL/GenBank/DDBJ databases">
        <title>A chromosome-level genome assembly of Lolium multiflorum.</title>
        <authorList>
            <person name="Chen Y."/>
            <person name="Copetti D."/>
            <person name="Kolliker R."/>
            <person name="Studer B."/>
        </authorList>
    </citation>
    <scope>NUCLEOTIDE SEQUENCE</scope>
    <source>
        <strain evidence="3">02402/16</strain>
        <tissue evidence="3">Leaf</tissue>
    </source>
</reference>
<feature type="compositionally biased region" description="Low complexity" evidence="2">
    <location>
        <begin position="7"/>
        <end position="19"/>
    </location>
</feature>
<feature type="region of interest" description="Disordered" evidence="2">
    <location>
        <begin position="1"/>
        <end position="63"/>
    </location>
</feature>
<name>A0AAD8X2X4_LOLMU</name>
<evidence type="ECO:0000256" key="1">
    <source>
        <dbReference type="SAM" id="Coils"/>
    </source>
</evidence>
<keyword evidence="1" id="KW-0175">Coiled coil</keyword>
<evidence type="ECO:0000313" key="3">
    <source>
        <dbReference type="EMBL" id="KAK1692312.1"/>
    </source>
</evidence>
<proteinExistence type="predicted"/>
<comment type="caution">
    <text evidence="3">The sequence shown here is derived from an EMBL/GenBank/DDBJ whole genome shotgun (WGS) entry which is preliminary data.</text>
</comment>
<dbReference type="EMBL" id="JAUUTY010000001">
    <property type="protein sequence ID" value="KAK1692312.1"/>
    <property type="molecule type" value="Genomic_DNA"/>
</dbReference>
<protein>
    <submittedName>
        <fullName evidence="3">Uncharacterized protein</fullName>
    </submittedName>
</protein>
<organism evidence="3 4">
    <name type="scientific">Lolium multiflorum</name>
    <name type="common">Italian ryegrass</name>
    <name type="synonym">Lolium perenne subsp. multiflorum</name>
    <dbReference type="NCBI Taxonomy" id="4521"/>
    <lineage>
        <taxon>Eukaryota</taxon>
        <taxon>Viridiplantae</taxon>
        <taxon>Streptophyta</taxon>
        <taxon>Embryophyta</taxon>
        <taxon>Tracheophyta</taxon>
        <taxon>Spermatophyta</taxon>
        <taxon>Magnoliopsida</taxon>
        <taxon>Liliopsida</taxon>
        <taxon>Poales</taxon>
        <taxon>Poaceae</taxon>
        <taxon>BOP clade</taxon>
        <taxon>Pooideae</taxon>
        <taxon>Poodae</taxon>
        <taxon>Poeae</taxon>
        <taxon>Poeae Chloroplast Group 2 (Poeae type)</taxon>
        <taxon>Loliodinae</taxon>
        <taxon>Loliinae</taxon>
        <taxon>Lolium</taxon>
    </lineage>
</organism>
<dbReference type="AlphaFoldDB" id="A0AAD8X2X4"/>
<dbReference type="Proteomes" id="UP001231189">
    <property type="component" value="Unassembled WGS sequence"/>
</dbReference>
<evidence type="ECO:0000313" key="4">
    <source>
        <dbReference type="Proteomes" id="UP001231189"/>
    </source>
</evidence>
<keyword evidence="4" id="KW-1185">Reference proteome</keyword>
<sequence>MVKKKGAAATVSAAMSATGPKAATAASKKVAPETPAAVTRDAPGDWPASTMTKRDEKKARSLGLISDKEEDPIQAAVAVIRDFASRFTFLEAENARLQQDAQSKSAQFDEAVKIAATARQEVDSLKKELGQLKKKLKEEEKQRAKAQVQTKEKEDKLRNSITALLGAADIPLNYVGKLPVDTVVDDISLVIESGEIVQALLQKNKAVLSRFHAMIFPKANQNKTLEQLVDTFSIDTEGIIELLKRTSRTYGALLASDAVTPVVPFVEDTSAAGSETGLLQQMKTRISRMEKDLLGIHAMAAVIKKKGEMAVEAERYTLNELQKATDSLSFIALNLSEENKRVHERVEALSNLSQFNEVFWSSKSKAATIVKFQDRHPSLDLEAIAKADADVSQYFPVVRDPASIIVARLEVSSEANYAVEASHEYLDNFDHLYK</sequence>
<accession>A0AAD8X2X4</accession>
<gene>
    <name evidence="3" type="ORF">QYE76_009009</name>
</gene>
<feature type="coiled-coil region" evidence="1">
    <location>
        <begin position="87"/>
        <end position="156"/>
    </location>
</feature>
<evidence type="ECO:0000256" key="2">
    <source>
        <dbReference type="SAM" id="MobiDB-lite"/>
    </source>
</evidence>